<proteinExistence type="predicted"/>
<protein>
    <submittedName>
        <fullName evidence="1">Uncharacterized protein</fullName>
    </submittedName>
</protein>
<dbReference type="Proteomes" id="UP001642484">
    <property type="component" value="Unassembled WGS sequence"/>
</dbReference>
<dbReference type="EMBL" id="CAXAMN010022395">
    <property type="protein sequence ID" value="CAK9068999.1"/>
    <property type="molecule type" value="Genomic_DNA"/>
</dbReference>
<evidence type="ECO:0000313" key="1">
    <source>
        <dbReference type="EMBL" id="CAK9068999.1"/>
    </source>
</evidence>
<reference evidence="1 2" key="1">
    <citation type="submission" date="2024-02" db="EMBL/GenBank/DDBJ databases">
        <authorList>
            <person name="Chen Y."/>
            <person name="Shah S."/>
            <person name="Dougan E. K."/>
            <person name="Thang M."/>
            <person name="Chan C."/>
        </authorList>
    </citation>
    <scope>NUCLEOTIDE SEQUENCE [LARGE SCALE GENOMIC DNA]</scope>
</reference>
<name>A0ABP0NZM9_9DINO</name>
<evidence type="ECO:0000313" key="2">
    <source>
        <dbReference type="Proteomes" id="UP001642484"/>
    </source>
</evidence>
<gene>
    <name evidence="1" type="ORF">CCMP2556_LOCUS33911</name>
</gene>
<comment type="caution">
    <text evidence="1">The sequence shown here is derived from an EMBL/GenBank/DDBJ whole genome shotgun (WGS) entry which is preliminary data.</text>
</comment>
<organism evidence="1 2">
    <name type="scientific">Durusdinium trenchii</name>
    <dbReference type="NCBI Taxonomy" id="1381693"/>
    <lineage>
        <taxon>Eukaryota</taxon>
        <taxon>Sar</taxon>
        <taxon>Alveolata</taxon>
        <taxon>Dinophyceae</taxon>
        <taxon>Suessiales</taxon>
        <taxon>Symbiodiniaceae</taxon>
        <taxon>Durusdinium</taxon>
    </lineage>
</organism>
<sequence length="103" mass="11428">MVVEVPLMTRLASSSLALEDLGPQAISNMLQCFATLQLLHFPVMHRMSSLALMQLSSFGSQEFANLVWSCATLIYVKVSLLTAMEDVELRQLSLRPLELSNTV</sequence>
<keyword evidence="2" id="KW-1185">Reference proteome</keyword>
<accession>A0ABP0NZM9</accession>